<keyword evidence="7" id="KW-1185">Reference proteome</keyword>
<organism evidence="6 7">
    <name type="scientific">Georhizobium profundi</name>
    <dbReference type="NCBI Taxonomy" id="2341112"/>
    <lineage>
        <taxon>Bacteria</taxon>
        <taxon>Pseudomonadati</taxon>
        <taxon>Pseudomonadota</taxon>
        <taxon>Alphaproteobacteria</taxon>
        <taxon>Hyphomicrobiales</taxon>
        <taxon>Rhizobiaceae</taxon>
        <taxon>Georhizobium</taxon>
    </lineage>
</organism>
<feature type="compositionally biased region" description="Basic and acidic residues" evidence="3">
    <location>
        <begin position="32"/>
        <end position="53"/>
    </location>
</feature>
<feature type="domain" description="ZinT" evidence="5">
    <location>
        <begin position="57"/>
        <end position="233"/>
    </location>
</feature>
<dbReference type="SUPFAM" id="SSF50814">
    <property type="entry name" value="Lipocalins"/>
    <property type="match status" value="1"/>
</dbReference>
<dbReference type="EMBL" id="CP032509">
    <property type="protein sequence ID" value="AZN71050.1"/>
    <property type="molecule type" value="Genomic_DNA"/>
</dbReference>
<dbReference type="Gene3D" id="2.40.128.20">
    <property type="match status" value="1"/>
</dbReference>
<dbReference type="InterPro" id="IPR012674">
    <property type="entry name" value="Calycin"/>
</dbReference>
<dbReference type="OrthoDB" id="9810636at2"/>
<accession>A0A3S9B292</accession>
<dbReference type="Proteomes" id="UP000268192">
    <property type="component" value="Chromosome"/>
</dbReference>
<feature type="region of interest" description="Disordered" evidence="3">
    <location>
        <begin position="27"/>
        <end position="53"/>
    </location>
</feature>
<evidence type="ECO:0000313" key="7">
    <source>
        <dbReference type="Proteomes" id="UP000268192"/>
    </source>
</evidence>
<sequence>MNRIRLAASAAVFSVLFAGLTAMPSPAMASGTHDHTEAESHAGHDHAHGHAHDADAERIYHGEFEDAEVRDRPLSDWGGDWQSVYSLLQDGTLDPVMAHKAETGDKSEDEYKAYYETGYRTDVDRIEIGRDSVTFHRGEASVSARYESDGYEILTYEAGNRGVRFIFEKTEGDADAPQFIQFSDHRIAPSASDHYHLYWGNDREALLSEVTNWPTYYPAALSADAIVAEMIAH</sequence>
<evidence type="ECO:0000256" key="2">
    <source>
        <dbReference type="ARBA" id="ARBA00022833"/>
    </source>
</evidence>
<evidence type="ECO:0000256" key="1">
    <source>
        <dbReference type="ARBA" id="ARBA00022729"/>
    </source>
</evidence>
<evidence type="ECO:0000259" key="5">
    <source>
        <dbReference type="Pfam" id="PF09223"/>
    </source>
</evidence>
<reference evidence="6 7" key="1">
    <citation type="submission" date="2018-09" db="EMBL/GenBank/DDBJ databases">
        <title>Marinorhizobium profundi gen. nov., sp. nov., isolated from a deep-sea sediment sample from the New Britain Trench and proposal of Marinorhizobiaceae fam. nov. in the order Rhizobiales of the class Alphaproteobacteria.</title>
        <authorList>
            <person name="Cao J."/>
        </authorList>
    </citation>
    <scope>NUCLEOTIDE SEQUENCE [LARGE SCALE GENOMIC DNA]</scope>
    <source>
        <strain evidence="6 7">WS11</strain>
    </source>
</reference>
<evidence type="ECO:0000256" key="3">
    <source>
        <dbReference type="SAM" id="MobiDB-lite"/>
    </source>
</evidence>
<keyword evidence="1 4" id="KW-0732">Signal</keyword>
<name>A0A3S9B292_9HYPH</name>
<keyword evidence="2" id="KW-0862">Zinc</keyword>
<gene>
    <name evidence="6" type="ORF">D5400_06955</name>
</gene>
<dbReference type="RefSeq" id="WP_126008926.1">
    <property type="nucleotide sequence ID" value="NZ_CP032509.1"/>
</dbReference>
<dbReference type="AlphaFoldDB" id="A0A3S9B292"/>
<dbReference type="KEGG" id="abaw:D5400_06955"/>
<feature type="signal peptide" evidence="4">
    <location>
        <begin position="1"/>
        <end position="29"/>
    </location>
</feature>
<dbReference type="Pfam" id="PF09223">
    <property type="entry name" value="ZinT"/>
    <property type="match status" value="1"/>
</dbReference>
<dbReference type="GO" id="GO:0008270">
    <property type="term" value="F:zinc ion binding"/>
    <property type="evidence" value="ECO:0007669"/>
    <property type="project" value="InterPro"/>
</dbReference>
<protein>
    <submittedName>
        <fullName evidence="6">Metal-binding protein ZinT</fullName>
    </submittedName>
</protein>
<feature type="chain" id="PRO_5019345581" evidence="4">
    <location>
        <begin position="30"/>
        <end position="233"/>
    </location>
</feature>
<proteinExistence type="predicted"/>
<evidence type="ECO:0000313" key="6">
    <source>
        <dbReference type="EMBL" id="AZN71050.1"/>
    </source>
</evidence>
<dbReference type="InterPro" id="IPR015304">
    <property type="entry name" value="ZinT_dom"/>
</dbReference>
<evidence type="ECO:0000256" key="4">
    <source>
        <dbReference type="SAM" id="SignalP"/>
    </source>
</evidence>